<dbReference type="InterPro" id="IPR036909">
    <property type="entry name" value="Cyt_c-like_dom_sf"/>
</dbReference>
<evidence type="ECO:0000256" key="2">
    <source>
        <dbReference type="ARBA" id="ARBA00022723"/>
    </source>
</evidence>
<keyword evidence="1 4" id="KW-0349">Heme</keyword>
<keyword evidence="3 4" id="KW-0408">Iron</keyword>
<dbReference type="STRING" id="555778.Hneap_2098"/>
<dbReference type="GO" id="GO:0009055">
    <property type="term" value="F:electron transfer activity"/>
    <property type="evidence" value="ECO:0007669"/>
    <property type="project" value="InterPro"/>
</dbReference>
<reference evidence="6 7" key="1">
    <citation type="submission" date="2009-10" db="EMBL/GenBank/DDBJ databases">
        <title>Complete sequence of Halothiobacillus neapolitanus c2.</title>
        <authorList>
            <consortium name="US DOE Joint Genome Institute"/>
            <person name="Lucas S."/>
            <person name="Copeland A."/>
            <person name="Lapidus A."/>
            <person name="Glavina del Rio T."/>
            <person name="Tice H."/>
            <person name="Bruce D."/>
            <person name="Goodwin L."/>
            <person name="Pitluck S."/>
            <person name="Davenport K."/>
            <person name="Brettin T."/>
            <person name="Detter J.C."/>
            <person name="Han C."/>
            <person name="Tapia R."/>
            <person name="Larimer F."/>
            <person name="Land M."/>
            <person name="Hauser L."/>
            <person name="Kyrpides N."/>
            <person name="Mikhailova N."/>
            <person name="Kerfeld C."/>
            <person name="Cannon G."/>
            <person name="Heinhort S."/>
        </authorList>
    </citation>
    <scope>NUCLEOTIDE SEQUENCE [LARGE SCALE GENOMIC DNA]</scope>
    <source>
        <strain evidence="7">ATCC 23641 / c2</strain>
    </source>
</reference>
<dbReference type="PANTHER" id="PTHR30600">
    <property type="entry name" value="CYTOCHROME C PEROXIDASE-RELATED"/>
    <property type="match status" value="1"/>
</dbReference>
<accession>D0KVT6</accession>
<keyword evidence="7" id="KW-1185">Reference proteome</keyword>
<dbReference type="HOGENOM" id="CLU_494255_0_0_6"/>
<dbReference type="PROSITE" id="PS51257">
    <property type="entry name" value="PROKAR_LIPOPROTEIN"/>
    <property type="match status" value="1"/>
</dbReference>
<evidence type="ECO:0000256" key="1">
    <source>
        <dbReference type="ARBA" id="ARBA00022617"/>
    </source>
</evidence>
<dbReference type="GO" id="GO:0004130">
    <property type="term" value="F:cytochrome-c peroxidase activity"/>
    <property type="evidence" value="ECO:0007669"/>
    <property type="project" value="TreeGrafter"/>
</dbReference>
<dbReference type="EMBL" id="CP001801">
    <property type="protein sequence ID" value="ACX96916.1"/>
    <property type="molecule type" value="Genomic_DNA"/>
</dbReference>
<name>D0KVT6_HALNC</name>
<dbReference type="Proteomes" id="UP000009102">
    <property type="component" value="Chromosome"/>
</dbReference>
<sequence length="567" mass="59368">MNNRTDPKRHRLATAILSGLILSSVVVLSGCNSSNDQPPVAENPPPQANPQLTIGQTTFRYETFGNQGFWTQAMQLPQGLAAAGVTPLSALSLGLNVNAAALSPDTAKALTDALAKIKAGADPKTTVLNNPAVTLALINEGAVIGVVPFAADGERKPLGSDPNYNPKDTLDLSRGDSVGVSCALCHARTDNSVVPAGFAKMPGSVGLEVDGPAANGLDFGNIVAASGNPRAYLPMYQLAFAALGGASAANQAGYAGIKDDTNTEVRTYLTGSNAQGKRYYPVDGFDAFPDGVNNVAEIPPFYRTDLTAPWGHSGFDTDLNDFNNIVYVLGLDPTILATAPGKQILEGLAGGVGDEIYNRYVAVLDDSGLQGKYPFVQSAATGKGFLGYQVDQSKLEALTAYTDQLQSPRAPTNLDAAMVSRGQQVFDQNCTTCHTASASAPVSSDIVPFAQLYPSFSPTVLAQRQAPLSDVIISTDNGPDPSYYNELTVFNASVRADTVGFAVPLLAGLDGQTKFLHDLSISGATTTDALNLLLDPTRGSGAQHPFYITDAGDRAAVAEYLRSRETK</sequence>
<dbReference type="PANTHER" id="PTHR30600:SF9">
    <property type="entry name" value="BLR7738 PROTEIN"/>
    <property type="match status" value="1"/>
</dbReference>
<dbReference type="GO" id="GO:0020037">
    <property type="term" value="F:heme binding"/>
    <property type="evidence" value="ECO:0007669"/>
    <property type="project" value="InterPro"/>
</dbReference>
<dbReference type="InterPro" id="IPR051395">
    <property type="entry name" value="Cytochrome_c_Peroxidase/MauG"/>
</dbReference>
<dbReference type="RefSeq" id="WP_012824948.1">
    <property type="nucleotide sequence ID" value="NC_013422.1"/>
</dbReference>
<dbReference type="OrthoDB" id="9805202at2"/>
<dbReference type="SUPFAM" id="SSF46626">
    <property type="entry name" value="Cytochrome c"/>
    <property type="match status" value="1"/>
</dbReference>
<evidence type="ECO:0000313" key="7">
    <source>
        <dbReference type="Proteomes" id="UP000009102"/>
    </source>
</evidence>
<dbReference type="KEGG" id="hna:Hneap_2098"/>
<proteinExistence type="predicted"/>
<feature type="domain" description="Cytochrome c" evidence="5">
    <location>
        <begin position="417"/>
        <end position="565"/>
    </location>
</feature>
<keyword evidence="2 4" id="KW-0479">Metal-binding</keyword>
<evidence type="ECO:0000256" key="4">
    <source>
        <dbReference type="PROSITE-ProRule" id="PRU00433"/>
    </source>
</evidence>
<evidence type="ECO:0000256" key="3">
    <source>
        <dbReference type="ARBA" id="ARBA00023004"/>
    </source>
</evidence>
<dbReference type="InterPro" id="IPR009056">
    <property type="entry name" value="Cyt_c-like_dom"/>
</dbReference>
<evidence type="ECO:0000313" key="6">
    <source>
        <dbReference type="EMBL" id="ACX96916.1"/>
    </source>
</evidence>
<organism evidence="6 7">
    <name type="scientific">Halothiobacillus neapolitanus (strain ATCC 23641 / DSM 15147 / CIP 104769 / NCIMB 8539 / c2)</name>
    <name type="common">Thiobacillus neapolitanus</name>
    <dbReference type="NCBI Taxonomy" id="555778"/>
    <lineage>
        <taxon>Bacteria</taxon>
        <taxon>Pseudomonadati</taxon>
        <taxon>Pseudomonadota</taxon>
        <taxon>Gammaproteobacteria</taxon>
        <taxon>Chromatiales</taxon>
        <taxon>Halothiobacillaceae</taxon>
        <taxon>Halothiobacillus</taxon>
    </lineage>
</organism>
<dbReference type="Gene3D" id="1.10.760.10">
    <property type="entry name" value="Cytochrome c-like domain"/>
    <property type="match status" value="1"/>
</dbReference>
<gene>
    <name evidence="6" type="ordered locus">Hneap_2098</name>
</gene>
<dbReference type="AlphaFoldDB" id="D0KVT6"/>
<protein>
    <recommendedName>
        <fullName evidence="5">Cytochrome c domain-containing protein</fullName>
    </recommendedName>
</protein>
<dbReference type="GO" id="GO:0046872">
    <property type="term" value="F:metal ion binding"/>
    <property type="evidence" value="ECO:0007669"/>
    <property type="project" value="UniProtKB-KW"/>
</dbReference>
<evidence type="ECO:0000259" key="5">
    <source>
        <dbReference type="PROSITE" id="PS51007"/>
    </source>
</evidence>
<dbReference type="eggNOG" id="COG1858">
    <property type="taxonomic scope" value="Bacteria"/>
</dbReference>
<dbReference type="PROSITE" id="PS51007">
    <property type="entry name" value="CYTC"/>
    <property type="match status" value="1"/>
</dbReference>